<keyword evidence="3" id="KW-1185">Reference proteome</keyword>
<accession>A0A4S3JV55</accession>
<feature type="transmembrane region" description="Helical" evidence="1">
    <location>
        <begin position="68"/>
        <end position="89"/>
    </location>
</feature>
<evidence type="ECO:0000256" key="1">
    <source>
        <dbReference type="SAM" id="Phobius"/>
    </source>
</evidence>
<keyword evidence="1" id="KW-0812">Transmembrane</keyword>
<dbReference type="STRING" id="1220188.A0A4S3JV55"/>
<keyword evidence="1" id="KW-0472">Membrane</keyword>
<reference evidence="2 3" key="1">
    <citation type="submission" date="2019-03" db="EMBL/GenBank/DDBJ databases">
        <title>The genome sequence of a newly discovered highly antifungal drug resistant Aspergillus species, Aspergillus tanneri NIH 1004.</title>
        <authorList>
            <person name="Mounaud S."/>
            <person name="Singh I."/>
            <person name="Joardar V."/>
            <person name="Pakala S."/>
            <person name="Pakala S."/>
            <person name="Venepally P."/>
            <person name="Hoover J."/>
            <person name="Nierman W."/>
            <person name="Chung J."/>
            <person name="Losada L."/>
        </authorList>
    </citation>
    <scope>NUCLEOTIDE SEQUENCE [LARGE SCALE GENOMIC DNA]</scope>
    <source>
        <strain evidence="2 3">NIH1004</strain>
    </source>
</reference>
<proteinExistence type="predicted"/>
<organism evidence="2 3">
    <name type="scientific">Aspergillus tanneri</name>
    <dbReference type="NCBI Taxonomy" id="1220188"/>
    <lineage>
        <taxon>Eukaryota</taxon>
        <taxon>Fungi</taxon>
        <taxon>Dikarya</taxon>
        <taxon>Ascomycota</taxon>
        <taxon>Pezizomycotina</taxon>
        <taxon>Eurotiomycetes</taxon>
        <taxon>Eurotiomycetidae</taxon>
        <taxon>Eurotiales</taxon>
        <taxon>Aspergillaceae</taxon>
        <taxon>Aspergillus</taxon>
        <taxon>Aspergillus subgen. Circumdati</taxon>
    </lineage>
</organism>
<evidence type="ECO:0000313" key="3">
    <source>
        <dbReference type="Proteomes" id="UP000308092"/>
    </source>
</evidence>
<sequence length="176" mass="19482">MNGDTNNAWTKILELEMAALVFLRILPLLTTSSCLTFAVASDLYFKPYLSSSVKDVADLSLPSYITEWYTWGMALIFIIYPLAWCTAIANLPVADLLHTSIAAFVLYLLGLVFSIGHMLWGPHAISLLNSIKVQHGTGSTEIVRRWCRLNLIRGALADAPAWGCFLAGFLVWDSAR</sequence>
<gene>
    <name evidence="2" type="ORF">EYZ11_001262</name>
</gene>
<comment type="caution">
    <text evidence="2">The sequence shown here is derived from an EMBL/GenBank/DDBJ whole genome shotgun (WGS) entry which is preliminary data.</text>
</comment>
<evidence type="ECO:0000313" key="2">
    <source>
        <dbReference type="EMBL" id="THC99263.1"/>
    </source>
</evidence>
<evidence type="ECO:0008006" key="4">
    <source>
        <dbReference type="Google" id="ProtNLM"/>
    </source>
</evidence>
<keyword evidence="1" id="KW-1133">Transmembrane helix</keyword>
<dbReference type="EMBL" id="SOSA01000022">
    <property type="protein sequence ID" value="THC99263.1"/>
    <property type="molecule type" value="Genomic_DNA"/>
</dbReference>
<feature type="transmembrane region" description="Helical" evidence="1">
    <location>
        <begin position="21"/>
        <end position="40"/>
    </location>
</feature>
<dbReference type="AlphaFoldDB" id="A0A4S3JV55"/>
<dbReference type="VEuPathDB" id="FungiDB:EYZ11_001262"/>
<dbReference type="Proteomes" id="UP000308092">
    <property type="component" value="Unassembled WGS sequence"/>
</dbReference>
<name>A0A4S3JV55_9EURO</name>
<feature type="transmembrane region" description="Helical" evidence="1">
    <location>
        <begin position="101"/>
        <end position="120"/>
    </location>
</feature>
<protein>
    <recommendedName>
        <fullName evidence="4">Integral membrane protein</fullName>
    </recommendedName>
</protein>